<dbReference type="RefSeq" id="XP_062646644.1">
    <property type="nucleotide sequence ID" value="XM_062793158.1"/>
</dbReference>
<sequence length="201" mass="22160">MSLTAFVRIAMRQFLTNHPQLRGGGPRLSVRTEVDLAVRCSASLMGSVLHFFEGCRLVSTAEEPATCSRKELAWRSLARRVGRRRNSAPDTAEQIRRQTQELESQSIYEIEVATKVPAGCAKMDLSWSIAVQASSLPPRGFIETTLCWLLGLPTQQTCSCCISNRGKVDQPCLNWPPPNDTSAGRTVQSSTRSTVHGQRDA</sequence>
<proteinExistence type="predicted"/>
<evidence type="ECO:0000313" key="2">
    <source>
        <dbReference type="EMBL" id="KAK4122873.1"/>
    </source>
</evidence>
<evidence type="ECO:0000313" key="3">
    <source>
        <dbReference type="Proteomes" id="UP001302602"/>
    </source>
</evidence>
<dbReference type="EMBL" id="MU853230">
    <property type="protein sequence ID" value="KAK4122873.1"/>
    <property type="molecule type" value="Genomic_DNA"/>
</dbReference>
<reference evidence="2" key="1">
    <citation type="journal article" date="2023" name="Mol. Phylogenet. Evol.">
        <title>Genome-scale phylogeny and comparative genomics of the fungal order Sordariales.</title>
        <authorList>
            <person name="Hensen N."/>
            <person name="Bonometti L."/>
            <person name="Westerberg I."/>
            <person name="Brannstrom I.O."/>
            <person name="Guillou S."/>
            <person name="Cros-Aarteil S."/>
            <person name="Calhoun S."/>
            <person name="Haridas S."/>
            <person name="Kuo A."/>
            <person name="Mondo S."/>
            <person name="Pangilinan J."/>
            <person name="Riley R."/>
            <person name="LaButti K."/>
            <person name="Andreopoulos B."/>
            <person name="Lipzen A."/>
            <person name="Chen C."/>
            <person name="Yan M."/>
            <person name="Daum C."/>
            <person name="Ng V."/>
            <person name="Clum A."/>
            <person name="Steindorff A."/>
            <person name="Ohm R.A."/>
            <person name="Martin F."/>
            <person name="Silar P."/>
            <person name="Natvig D.O."/>
            <person name="Lalanne C."/>
            <person name="Gautier V."/>
            <person name="Ament-Velasquez S.L."/>
            <person name="Kruys A."/>
            <person name="Hutchinson M.I."/>
            <person name="Powell A.J."/>
            <person name="Barry K."/>
            <person name="Miller A.N."/>
            <person name="Grigoriev I.V."/>
            <person name="Debuchy R."/>
            <person name="Gladieux P."/>
            <person name="Hiltunen Thoren M."/>
            <person name="Johannesson H."/>
        </authorList>
    </citation>
    <scope>NUCLEOTIDE SEQUENCE</scope>
    <source>
        <strain evidence="2">CBS 731.68</strain>
    </source>
</reference>
<gene>
    <name evidence="2" type="ORF">N657DRAFT_646632</name>
</gene>
<name>A0AAN6Z2W3_9PEZI</name>
<dbReference type="GeneID" id="87829927"/>
<accession>A0AAN6Z2W3</accession>
<comment type="caution">
    <text evidence="2">The sequence shown here is derived from an EMBL/GenBank/DDBJ whole genome shotgun (WGS) entry which is preliminary data.</text>
</comment>
<feature type="region of interest" description="Disordered" evidence="1">
    <location>
        <begin position="173"/>
        <end position="201"/>
    </location>
</feature>
<reference evidence="2" key="2">
    <citation type="submission" date="2023-05" db="EMBL/GenBank/DDBJ databases">
        <authorList>
            <consortium name="Lawrence Berkeley National Laboratory"/>
            <person name="Steindorff A."/>
            <person name="Hensen N."/>
            <person name="Bonometti L."/>
            <person name="Westerberg I."/>
            <person name="Brannstrom I.O."/>
            <person name="Guillou S."/>
            <person name="Cros-Aarteil S."/>
            <person name="Calhoun S."/>
            <person name="Haridas S."/>
            <person name="Kuo A."/>
            <person name="Mondo S."/>
            <person name="Pangilinan J."/>
            <person name="Riley R."/>
            <person name="Labutti K."/>
            <person name="Andreopoulos B."/>
            <person name="Lipzen A."/>
            <person name="Chen C."/>
            <person name="Yanf M."/>
            <person name="Daum C."/>
            <person name="Ng V."/>
            <person name="Clum A."/>
            <person name="Ohm R."/>
            <person name="Martin F."/>
            <person name="Silar P."/>
            <person name="Natvig D."/>
            <person name="Lalanne C."/>
            <person name="Gautier V."/>
            <person name="Ament-Velasquez S.L."/>
            <person name="Kruys A."/>
            <person name="Hutchinson M.I."/>
            <person name="Powell A.J."/>
            <person name="Barry K."/>
            <person name="Miller A.N."/>
            <person name="Grigoriev I.V."/>
            <person name="Debuchy R."/>
            <person name="Gladieux P."/>
            <person name="Thoren M.H."/>
            <person name="Johannesson H."/>
        </authorList>
    </citation>
    <scope>NUCLEOTIDE SEQUENCE</scope>
    <source>
        <strain evidence="2">CBS 731.68</strain>
    </source>
</reference>
<protein>
    <submittedName>
        <fullName evidence="2">Uncharacterized protein</fullName>
    </submittedName>
</protein>
<organism evidence="2 3">
    <name type="scientific">Parathielavia appendiculata</name>
    <dbReference type="NCBI Taxonomy" id="2587402"/>
    <lineage>
        <taxon>Eukaryota</taxon>
        <taxon>Fungi</taxon>
        <taxon>Dikarya</taxon>
        <taxon>Ascomycota</taxon>
        <taxon>Pezizomycotina</taxon>
        <taxon>Sordariomycetes</taxon>
        <taxon>Sordariomycetidae</taxon>
        <taxon>Sordariales</taxon>
        <taxon>Chaetomiaceae</taxon>
        <taxon>Parathielavia</taxon>
    </lineage>
</organism>
<feature type="compositionally biased region" description="Polar residues" evidence="1">
    <location>
        <begin position="180"/>
        <end position="201"/>
    </location>
</feature>
<dbReference type="AlphaFoldDB" id="A0AAN6Z2W3"/>
<dbReference type="Proteomes" id="UP001302602">
    <property type="component" value="Unassembled WGS sequence"/>
</dbReference>
<evidence type="ECO:0000256" key="1">
    <source>
        <dbReference type="SAM" id="MobiDB-lite"/>
    </source>
</evidence>
<keyword evidence="3" id="KW-1185">Reference proteome</keyword>